<name>A0A0N7L3V0_PLAHL</name>
<protein>
    <submittedName>
        <fullName evidence="1">Uncharacterized protein</fullName>
    </submittedName>
</protein>
<evidence type="ECO:0000313" key="1">
    <source>
        <dbReference type="EMBL" id="CEG36891.1"/>
    </source>
</evidence>
<evidence type="ECO:0000313" key="2">
    <source>
        <dbReference type="Proteomes" id="UP000054928"/>
    </source>
</evidence>
<dbReference type="AlphaFoldDB" id="A0A0N7L3V0"/>
<proteinExistence type="predicted"/>
<reference evidence="2" key="1">
    <citation type="submission" date="2014-09" db="EMBL/GenBank/DDBJ databases">
        <authorList>
            <person name="Sharma Rahul"/>
            <person name="Thines Marco"/>
        </authorList>
    </citation>
    <scope>NUCLEOTIDE SEQUENCE [LARGE SCALE GENOMIC DNA]</scope>
</reference>
<keyword evidence="2" id="KW-1185">Reference proteome</keyword>
<organism evidence="1 2">
    <name type="scientific">Plasmopara halstedii</name>
    <name type="common">Downy mildew of sunflower</name>
    <dbReference type="NCBI Taxonomy" id="4781"/>
    <lineage>
        <taxon>Eukaryota</taxon>
        <taxon>Sar</taxon>
        <taxon>Stramenopiles</taxon>
        <taxon>Oomycota</taxon>
        <taxon>Peronosporomycetes</taxon>
        <taxon>Peronosporales</taxon>
        <taxon>Peronosporaceae</taxon>
        <taxon>Plasmopara</taxon>
    </lineage>
</organism>
<accession>A0A0N7L3V0</accession>
<dbReference type="GeneID" id="59052832"/>
<dbReference type="RefSeq" id="XP_036263019.1">
    <property type="nucleotide sequence ID" value="XM_036407307.1"/>
</dbReference>
<dbReference type="EMBL" id="CCYD01000252">
    <property type="protein sequence ID" value="CEG36891.1"/>
    <property type="molecule type" value="Genomic_DNA"/>
</dbReference>
<sequence length="115" mass="12550">MRRYTTDVVLFVIRHGRFESDLEATWPDSKEELEMVAVCNSGGKTQFLVIGSLAVCGNCTCFTCTTFYLLRLSGSAVQGCPAHCTVKSDTLDTLTVSSSLTVFDGFFAQAMSSLR</sequence>
<dbReference type="Proteomes" id="UP000054928">
    <property type="component" value="Unassembled WGS sequence"/>
</dbReference>